<evidence type="ECO:0000313" key="3">
    <source>
        <dbReference type="Proteomes" id="UP001201463"/>
    </source>
</evidence>
<dbReference type="RefSeq" id="WP_233390857.1">
    <property type="nucleotide sequence ID" value="NZ_JAJTWT010000003.1"/>
</dbReference>
<feature type="transmembrane region" description="Helical" evidence="1">
    <location>
        <begin position="123"/>
        <end position="141"/>
    </location>
</feature>
<accession>A0ABS8XF17</accession>
<evidence type="ECO:0000256" key="1">
    <source>
        <dbReference type="SAM" id="Phobius"/>
    </source>
</evidence>
<proteinExistence type="predicted"/>
<feature type="transmembrane region" description="Helical" evidence="1">
    <location>
        <begin position="7"/>
        <end position="27"/>
    </location>
</feature>
<keyword evidence="1" id="KW-0472">Membrane</keyword>
<dbReference type="Proteomes" id="UP001201463">
    <property type="component" value="Unassembled WGS sequence"/>
</dbReference>
<feature type="transmembrane region" description="Helical" evidence="1">
    <location>
        <begin position="87"/>
        <end position="111"/>
    </location>
</feature>
<dbReference type="EMBL" id="JAJTWT010000003">
    <property type="protein sequence ID" value="MCE4537089.1"/>
    <property type="molecule type" value="Genomic_DNA"/>
</dbReference>
<gene>
    <name evidence="2" type="ORF">LXT12_07485</name>
</gene>
<organism evidence="2 3">
    <name type="scientific">Pelomonas caseinilytica</name>
    <dbReference type="NCBI Taxonomy" id="2906763"/>
    <lineage>
        <taxon>Bacteria</taxon>
        <taxon>Pseudomonadati</taxon>
        <taxon>Pseudomonadota</taxon>
        <taxon>Betaproteobacteria</taxon>
        <taxon>Burkholderiales</taxon>
        <taxon>Sphaerotilaceae</taxon>
        <taxon>Roseateles</taxon>
    </lineage>
</organism>
<comment type="caution">
    <text evidence="2">The sequence shown here is derived from an EMBL/GenBank/DDBJ whole genome shotgun (WGS) entry which is preliminary data.</text>
</comment>
<feature type="transmembrane region" description="Helical" evidence="1">
    <location>
        <begin position="47"/>
        <end position="75"/>
    </location>
</feature>
<keyword evidence="1" id="KW-0812">Transmembrane</keyword>
<name>A0ABS8XF17_9BURK</name>
<keyword evidence="3" id="KW-1185">Reference proteome</keyword>
<keyword evidence="1" id="KW-1133">Transmembrane helix</keyword>
<evidence type="ECO:0000313" key="2">
    <source>
        <dbReference type="EMBL" id="MCE4537089.1"/>
    </source>
</evidence>
<protein>
    <submittedName>
        <fullName evidence="2">DUF1440 domain-containing protein</fullName>
    </submittedName>
</protein>
<reference evidence="2 3" key="1">
    <citation type="submission" date="2021-12" db="EMBL/GenBank/DDBJ databases">
        <title>Genome seq of p7.</title>
        <authorList>
            <person name="Seo T."/>
        </authorList>
    </citation>
    <scope>NUCLEOTIDE SEQUENCE [LARGE SCALE GENOMIC DNA]</scope>
    <source>
        <strain evidence="2 3">P7</strain>
    </source>
</reference>
<sequence length="152" mass="15581">MKPLARAIAWGGLLAGTGDLVFALGYYGMKLKVFQNVAAGLIGREGAYAGGAATFALGVGLHYAIALTWAALFCLAGQRLPGLLRQAGVAGAAFGLVVYLGMNCVVLPLSALHTRAWPLRLDVAVLAAHALLFGLPIALAARRCLLGAPARG</sequence>